<dbReference type="Proteomes" id="UP001500340">
    <property type="component" value="Unassembled WGS sequence"/>
</dbReference>
<organism evidence="3 4">
    <name type="scientific">Paenibacillus motobuensis</name>
    <dbReference type="NCBI Taxonomy" id="295324"/>
    <lineage>
        <taxon>Bacteria</taxon>
        <taxon>Bacillati</taxon>
        <taxon>Bacillota</taxon>
        <taxon>Bacilli</taxon>
        <taxon>Bacillales</taxon>
        <taxon>Paenibacillaceae</taxon>
        <taxon>Paenibacillus</taxon>
    </lineage>
</organism>
<sequence length="482" mass="54372">MISFFLSLLVASFVGTIVWIVQNTIKPVTQKVFSQTWHYYTGLIPVFFLLGGSEIINRLILLTRSVLPESREFPESTPMAEHVVQIAQIEQTVASGSLLHLNQLYDDLLQFVNTKEFVLLATIIWSVGAAIFIAASMRSYLAFKRLILQESRVIDTVQCPVKIITSVNATTPMVIGLWKPFIVLPETQFEEKQLAMILSHELIHVKRQDLFVKLLVFAANAIHWFNPAIYTFNKQISMYCELSCDEKVVQNMDMESRKSYGETLLSMLEYGVAQRNVVFTSSLCSSKKYMKRRLIHLMNGKKMRKPIAALSLVAAIVLVGGGGATAYAAGSVVPPRAVSPDIPTGKEPQGRGVYVQYEDGTVLFYGKDGNVTEVPEMRKSLSPREYTTEELIEYIKQAIKYNSPVSQVYIDQLQQQYLDEINETYSLELKKTKNYTTEELVALTKKGIEEGTGVPQVYVDALPQKELDAINKTYGWELEKSE</sequence>
<gene>
    <name evidence="3" type="ORF">GCM10008933_18050</name>
</gene>
<evidence type="ECO:0000256" key="1">
    <source>
        <dbReference type="SAM" id="Phobius"/>
    </source>
</evidence>
<dbReference type="RefSeq" id="WP_343860158.1">
    <property type="nucleotide sequence ID" value="NZ_BAAACX010000008.1"/>
</dbReference>
<accession>A0ABP3I1L2</accession>
<dbReference type="InterPro" id="IPR052173">
    <property type="entry name" value="Beta-lactam_resp_regulator"/>
</dbReference>
<dbReference type="EMBL" id="BAAACX010000008">
    <property type="protein sequence ID" value="GAA0387482.1"/>
    <property type="molecule type" value="Genomic_DNA"/>
</dbReference>
<reference evidence="4" key="1">
    <citation type="journal article" date="2019" name="Int. J. Syst. Evol. Microbiol.">
        <title>The Global Catalogue of Microorganisms (GCM) 10K type strain sequencing project: providing services to taxonomists for standard genome sequencing and annotation.</title>
        <authorList>
            <consortium name="The Broad Institute Genomics Platform"/>
            <consortium name="The Broad Institute Genome Sequencing Center for Infectious Disease"/>
            <person name="Wu L."/>
            <person name="Ma J."/>
        </authorList>
    </citation>
    <scope>NUCLEOTIDE SEQUENCE [LARGE SCALE GENOMIC DNA]</scope>
    <source>
        <strain evidence="4">JCM 12774</strain>
    </source>
</reference>
<dbReference type="InterPro" id="IPR008756">
    <property type="entry name" value="Peptidase_M56"/>
</dbReference>
<feature type="transmembrane region" description="Helical" evidence="1">
    <location>
        <begin position="6"/>
        <end position="25"/>
    </location>
</feature>
<dbReference type="PANTHER" id="PTHR34978">
    <property type="entry name" value="POSSIBLE SENSOR-TRANSDUCER PROTEIN BLAR"/>
    <property type="match status" value="1"/>
</dbReference>
<evidence type="ECO:0000259" key="2">
    <source>
        <dbReference type="Pfam" id="PF05569"/>
    </source>
</evidence>
<comment type="caution">
    <text evidence="3">The sequence shown here is derived from an EMBL/GenBank/DDBJ whole genome shotgun (WGS) entry which is preliminary data.</text>
</comment>
<feature type="transmembrane region" description="Helical" evidence="1">
    <location>
        <begin position="307"/>
        <end position="329"/>
    </location>
</feature>
<feature type="transmembrane region" description="Helical" evidence="1">
    <location>
        <begin position="117"/>
        <end position="135"/>
    </location>
</feature>
<dbReference type="Pfam" id="PF05569">
    <property type="entry name" value="Peptidase_M56"/>
    <property type="match status" value="1"/>
</dbReference>
<evidence type="ECO:0000313" key="3">
    <source>
        <dbReference type="EMBL" id="GAA0387482.1"/>
    </source>
</evidence>
<proteinExistence type="predicted"/>
<keyword evidence="1" id="KW-0812">Transmembrane</keyword>
<keyword evidence="1" id="KW-0472">Membrane</keyword>
<evidence type="ECO:0000313" key="4">
    <source>
        <dbReference type="Proteomes" id="UP001500340"/>
    </source>
</evidence>
<feature type="transmembrane region" description="Helical" evidence="1">
    <location>
        <begin position="37"/>
        <end position="60"/>
    </location>
</feature>
<name>A0ABP3I1L2_9BACL</name>
<dbReference type="PANTHER" id="PTHR34978:SF3">
    <property type="entry name" value="SLR0241 PROTEIN"/>
    <property type="match status" value="1"/>
</dbReference>
<keyword evidence="1" id="KW-1133">Transmembrane helix</keyword>
<feature type="domain" description="Peptidase M56" evidence="2">
    <location>
        <begin position="9"/>
        <end position="296"/>
    </location>
</feature>
<dbReference type="CDD" id="cd07341">
    <property type="entry name" value="M56_BlaR1_MecR1_like"/>
    <property type="match status" value="1"/>
</dbReference>
<keyword evidence="4" id="KW-1185">Reference proteome</keyword>
<protein>
    <recommendedName>
        <fullName evidence="2">Peptidase M56 domain-containing protein</fullName>
    </recommendedName>
</protein>